<dbReference type="InterPro" id="IPR050490">
    <property type="entry name" value="Bact_solute-bd_prot1"/>
</dbReference>
<dbReference type="Gene3D" id="3.40.190.10">
    <property type="entry name" value="Periplasmic binding protein-like II"/>
    <property type="match status" value="2"/>
</dbReference>
<reference evidence="3 4" key="1">
    <citation type="submission" date="2021-11" db="EMBL/GenBank/DDBJ databases">
        <title>Draft genome sequence of Paenibacillus profundus YoMME, a new Gram-positive bacteria with exoelectrogenic properties.</title>
        <authorList>
            <person name="Hubenova Y."/>
            <person name="Hubenova E."/>
            <person name="Manasiev Y."/>
            <person name="Peykov S."/>
            <person name="Mitov M."/>
        </authorList>
    </citation>
    <scope>NUCLEOTIDE SEQUENCE [LARGE SCALE GENOMIC DNA]</scope>
    <source>
        <strain evidence="3 4">YoMME</strain>
    </source>
</reference>
<feature type="compositionally biased region" description="Low complexity" evidence="1">
    <location>
        <begin position="28"/>
        <end position="46"/>
    </location>
</feature>
<evidence type="ECO:0000313" key="3">
    <source>
        <dbReference type="EMBL" id="MCE5170515.1"/>
    </source>
</evidence>
<dbReference type="PROSITE" id="PS51257">
    <property type="entry name" value="PROKAR_LIPOPROTEIN"/>
    <property type="match status" value="1"/>
</dbReference>
<organism evidence="3 4">
    <name type="scientific">Paenibacillus profundus</name>
    <dbReference type="NCBI Taxonomy" id="1173085"/>
    <lineage>
        <taxon>Bacteria</taxon>
        <taxon>Bacillati</taxon>
        <taxon>Bacillota</taxon>
        <taxon>Bacilli</taxon>
        <taxon>Bacillales</taxon>
        <taxon>Paenibacillaceae</taxon>
        <taxon>Paenibacillus</taxon>
    </lineage>
</organism>
<feature type="region of interest" description="Disordered" evidence="1">
    <location>
        <begin position="28"/>
        <end position="54"/>
    </location>
</feature>
<name>A0ABS8YIX4_9BACL</name>
<proteinExistence type="predicted"/>
<sequence length="457" mass="48688">MRKRWISVLVFLLVVSIFTACAGGTGTTTSGKDGAAGGSESNSSANQGGGKDSGESVKLSLWHNFTGDDLRAQAMRDIIEQFKQNHPHVALDIQAIPPDGYKTRLKTVAAANEMPDVFLMWPGTMTKEFHGGGLIQPINELLDSKPDWKSGFLPGAFDDFTLDGATYSAPMGLSPTSILYYNQALLDKHGLQVPATWDDLMQAVATLKENKVTPIALGNKAAWLAQSSIISSLADRVTGTEWFLKAANQDGAQFTDSEFVKALELFQGLQEAGAFQDGANSIDNTQMEMMFAQGQAAMMIDGGWALTNLSANATPEALQQMGATVLPSVPGGKGDPKTLSGVVGVGLGLSKKVEGKRKEAAYDLIYAMSGPEAQKRTLEANQLVSFKLELDESKVSPLFAKVNRLVNEVKRTPVYDAVLTSAGTDAVNNGLQELLMGGKPEGVAQKIQEAQAKALGK</sequence>
<comment type="caution">
    <text evidence="3">The sequence shown here is derived from an EMBL/GenBank/DDBJ whole genome shotgun (WGS) entry which is preliminary data.</text>
</comment>
<accession>A0ABS8YIX4</accession>
<dbReference type="SUPFAM" id="SSF53850">
    <property type="entry name" value="Periplasmic binding protein-like II"/>
    <property type="match status" value="1"/>
</dbReference>
<dbReference type="Proteomes" id="UP001199916">
    <property type="component" value="Unassembled WGS sequence"/>
</dbReference>
<dbReference type="Pfam" id="PF01547">
    <property type="entry name" value="SBP_bac_1"/>
    <property type="match status" value="1"/>
</dbReference>
<evidence type="ECO:0000256" key="2">
    <source>
        <dbReference type="SAM" id="SignalP"/>
    </source>
</evidence>
<feature type="chain" id="PRO_5045960303" evidence="2">
    <location>
        <begin position="23"/>
        <end position="457"/>
    </location>
</feature>
<feature type="signal peptide" evidence="2">
    <location>
        <begin position="1"/>
        <end position="22"/>
    </location>
</feature>
<dbReference type="PANTHER" id="PTHR43649:SF14">
    <property type="entry name" value="BLR3389 PROTEIN"/>
    <property type="match status" value="1"/>
</dbReference>
<keyword evidence="2" id="KW-0732">Signal</keyword>
<dbReference type="PANTHER" id="PTHR43649">
    <property type="entry name" value="ARABINOSE-BINDING PROTEIN-RELATED"/>
    <property type="match status" value="1"/>
</dbReference>
<dbReference type="EMBL" id="JAJNBZ010000010">
    <property type="protein sequence ID" value="MCE5170515.1"/>
    <property type="molecule type" value="Genomic_DNA"/>
</dbReference>
<keyword evidence="4" id="KW-1185">Reference proteome</keyword>
<gene>
    <name evidence="3" type="ORF">LQV63_14460</name>
</gene>
<protein>
    <submittedName>
        <fullName evidence="3">Extracellular solute-binding protein</fullName>
    </submittedName>
</protein>
<dbReference type="InterPro" id="IPR006059">
    <property type="entry name" value="SBP"/>
</dbReference>
<evidence type="ECO:0000256" key="1">
    <source>
        <dbReference type="SAM" id="MobiDB-lite"/>
    </source>
</evidence>
<dbReference type="RefSeq" id="WP_233697267.1">
    <property type="nucleotide sequence ID" value="NZ_JAJNBZ010000010.1"/>
</dbReference>
<evidence type="ECO:0000313" key="4">
    <source>
        <dbReference type="Proteomes" id="UP001199916"/>
    </source>
</evidence>